<evidence type="ECO:0000259" key="18">
    <source>
        <dbReference type="PROSITE" id="PS50089"/>
    </source>
</evidence>
<comment type="subcellular location">
    <subcellularLocation>
        <location evidence="2">Endoplasmic reticulum membrane</location>
        <topology evidence="2">Multi-pass membrane protein</topology>
    </subcellularLocation>
</comment>
<dbReference type="Proteomes" id="UP000828236">
    <property type="component" value="Unassembled WGS sequence"/>
</dbReference>
<dbReference type="InterPro" id="IPR039417">
    <property type="entry name" value="Peptidase_C1A_papain-like"/>
</dbReference>
<dbReference type="FunFam" id="3.30.40.10:FF:000088">
    <property type="entry name" value="E3 ubiquitin-protein ligase synoviolin"/>
    <property type="match status" value="1"/>
</dbReference>
<dbReference type="InterPro" id="IPR038765">
    <property type="entry name" value="Papain-like_cys_pep_sf"/>
</dbReference>
<feature type="compositionally biased region" description="Low complexity" evidence="16">
    <location>
        <begin position="857"/>
        <end position="866"/>
    </location>
</feature>
<evidence type="ECO:0000256" key="3">
    <source>
        <dbReference type="ARBA" id="ARBA00004906"/>
    </source>
</evidence>
<comment type="catalytic activity">
    <reaction evidence="1">
        <text>S-ubiquitinyl-[E2 ubiquitin-conjugating enzyme]-L-cysteine + [acceptor protein]-L-lysine = [E2 ubiquitin-conjugating enzyme]-L-cysteine + N(6)-ubiquitinyl-[acceptor protein]-L-lysine.</text>
        <dbReference type="EC" id="2.3.2.27"/>
    </reaction>
</comment>
<dbReference type="InterPro" id="IPR057992">
    <property type="entry name" value="TPR_SYVN1_N"/>
</dbReference>
<dbReference type="InterPro" id="IPR000668">
    <property type="entry name" value="Peptidase_C1A_C"/>
</dbReference>
<dbReference type="CDD" id="cd02248">
    <property type="entry name" value="Peptidase_C1A"/>
    <property type="match status" value="1"/>
</dbReference>
<evidence type="ECO:0000256" key="1">
    <source>
        <dbReference type="ARBA" id="ARBA00000900"/>
    </source>
</evidence>
<dbReference type="CDD" id="cd16479">
    <property type="entry name" value="RING-H2_synoviolin"/>
    <property type="match status" value="1"/>
</dbReference>
<feature type="compositionally biased region" description="Low complexity" evidence="16">
    <location>
        <begin position="362"/>
        <end position="396"/>
    </location>
</feature>
<dbReference type="PROSITE" id="PS00639">
    <property type="entry name" value="THIOL_PROTEASE_HIS"/>
    <property type="match status" value="1"/>
</dbReference>
<feature type="transmembrane region" description="Helical" evidence="17">
    <location>
        <begin position="107"/>
        <end position="124"/>
    </location>
</feature>
<dbReference type="EMBL" id="SDOV01000007">
    <property type="protein sequence ID" value="KAH7639642.1"/>
    <property type="molecule type" value="Genomic_DNA"/>
</dbReference>
<dbReference type="SMART" id="SM00184">
    <property type="entry name" value="RING"/>
    <property type="match status" value="1"/>
</dbReference>
<evidence type="ECO:0000256" key="2">
    <source>
        <dbReference type="ARBA" id="ARBA00004477"/>
    </source>
</evidence>
<feature type="transmembrane region" description="Helical" evidence="17">
    <location>
        <begin position="145"/>
        <end position="164"/>
    </location>
</feature>
<reference evidence="19" key="2">
    <citation type="journal article" date="2021" name="World Allergy Organ. J.">
        <title>Chromosome-level assembly of Dermatophagoides farinae genome and transcriptome reveals two novel allergens Der f 37 and Der f 39.</title>
        <authorList>
            <person name="Chen J."/>
            <person name="Cai Z."/>
            <person name="Fan D."/>
            <person name="Hu J."/>
            <person name="Hou Y."/>
            <person name="He Y."/>
            <person name="Zhang Z."/>
            <person name="Zhao Z."/>
            <person name="Gao P."/>
            <person name="Hu W."/>
            <person name="Sun J."/>
            <person name="Li J."/>
            <person name="Ji K."/>
        </authorList>
    </citation>
    <scope>NUCLEOTIDE SEQUENCE</scope>
    <source>
        <strain evidence="19">JKM2019</strain>
    </source>
</reference>
<dbReference type="GO" id="GO:0043161">
    <property type="term" value="P:proteasome-mediated ubiquitin-dependent protein catabolic process"/>
    <property type="evidence" value="ECO:0007669"/>
    <property type="project" value="TreeGrafter"/>
</dbReference>
<feature type="transmembrane region" description="Helical" evidence="17">
    <location>
        <begin position="12"/>
        <end position="28"/>
    </location>
</feature>
<dbReference type="GO" id="GO:0008234">
    <property type="term" value="F:cysteine-type peptidase activity"/>
    <property type="evidence" value="ECO:0007669"/>
    <property type="project" value="InterPro"/>
</dbReference>
<feature type="transmembrane region" description="Helical" evidence="17">
    <location>
        <begin position="49"/>
        <end position="70"/>
    </location>
</feature>
<keyword evidence="7 17" id="KW-0812">Transmembrane</keyword>
<comment type="caution">
    <text evidence="19">The sequence shown here is derived from an EMBL/GenBank/DDBJ whole genome shotgun (WGS) entry which is preliminary data.</text>
</comment>
<protein>
    <recommendedName>
        <fullName evidence="5">RING-type E3 ubiquitin transferase</fullName>
        <ecNumber evidence="5">2.3.2.27</ecNumber>
    </recommendedName>
</protein>
<feature type="compositionally biased region" description="Low complexity" evidence="16">
    <location>
        <begin position="430"/>
        <end position="474"/>
    </location>
</feature>
<dbReference type="GO" id="GO:0036503">
    <property type="term" value="P:ERAD pathway"/>
    <property type="evidence" value="ECO:0007669"/>
    <property type="project" value="TreeGrafter"/>
</dbReference>
<organism evidence="19">
    <name type="scientific">Dermatophagoides farinae</name>
    <name type="common">American house dust mite</name>
    <dbReference type="NCBI Taxonomy" id="6954"/>
    <lineage>
        <taxon>Eukaryota</taxon>
        <taxon>Metazoa</taxon>
        <taxon>Ecdysozoa</taxon>
        <taxon>Arthropoda</taxon>
        <taxon>Chelicerata</taxon>
        <taxon>Arachnida</taxon>
        <taxon>Acari</taxon>
        <taxon>Acariformes</taxon>
        <taxon>Sarcoptiformes</taxon>
        <taxon>Astigmata</taxon>
        <taxon>Psoroptidia</taxon>
        <taxon>Analgoidea</taxon>
        <taxon>Pyroglyphidae</taxon>
        <taxon>Dermatophagoidinae</taxon>
        <taxon>Dermatophagoides</taxon>
    </lineage>
</organism>
<evidence type="ECO:0000256" key="12">
    <source>
        <dbReference type="ARBA" id="ARBA00022833"/>
    </source>
</evidence>
<comment type="similarity">
    <text evidence="4">Belongs to the HRD1 family.</text>
</comment>
<dbReference type="PANTHER" id="PTHR22763">
    <property type="entry name" value="RING ZINC FINGER PROTEIN"/>
    <property type="match status" value="1"/>
</dbReference>
<feature type="compositionally biased region" description="Polar residues" evidence="16">
    <location>
        <begin position="592"/>
        <end position="602"/>
    </location>
</feature>
<keyword evidence="9 15" id="KW-0863">Zinc-finger</keyword>
<feature type="compositionally biased region" description="Low complexity" evidence="16">
    <location>
        <begin position="833"/>
        <end position="848"/>
    </location>
</feature>
<dbReference type="InterPro" id="IPR058051">
    <property type="entry name" value="Znf_RING_synoviolin"/>
</dbReference>
<name>A0A9D4NX93_DERFA</name>
<evidence type="ECO:0000256" key="9">
    <source>
        <dbReference type="ARBA" id="ARBA00022771"/>
    </source>
</evidence>
<dbReference type="SUPFAM" id="SSF57850">
    <property type="entry name" value="RING/U-box"/>
    <property type="match status" value="1"/>
</dbReference>
<keyword evidence="11" id="KW-0256">Endoplasmic reticulum</keyword>
<gene>
    <name evidence="19" type="ORF">HUG17_3675</name>
</gene>
<feature type="transmembrane region" description="Helical" evidence="17">
    <location>
        <begin position="618"/>
        <end position="640"/>
    </location>
</feature>
<keyword evidence="6" id="KW-0808">Transferase</keyword>
<feature type="transmembrane region" description="Helical" evidence="17">
    <location>
        <begin position="215"/>
        <end position="239"/>
    </location>
</feature>
<feature type="domain" description="RING-type" evidence="18">
    <location>
        <begin position="295"/>
        <end position="336"/>
    </location>
</feature>
<dbReference type="InterPro" id="IPR013083">
    <property type="entry name" value="Znf_RING/FYVE/PHD"/>
</dbReference>
<dbReference type="GO" id="GO:0061630">
    <property type="term" value="F:ubiquitin protein ligase activity"/>
    <property type="evidence" value="ECO:0007669"/>
    <property type="project" value="UniProtKB-EC"/>
</dbReference>
<dbReference type="PROSITE" id="PS50089">
    <property type="entry name" value="ZF_RING_2"/>
    <property type="match status" value="1"/>
</dbReference>
<dbReference type="InterPro" id="IPR025660">
    <property type="entry name" value="Pept_his_AS"/>
</dbReference>
<evidence type="ECO:0000256" key="16">
    <source>
        <dbReference type="SAM" id="MobiDB-lite"/>
    </source>
</evidence>
<accession>A0A9D4NX93</accession>
<evidence type="ECO:0000256" key="13">
    <source>
        <dbReference type="ARBA" id="ARBA00022989"/>
    </source>
</evidence>
<dbReference type="Pfam" id="PF00112">
    <property type="entry name" value="Peptidase_C1"/>
    <property type="match status" value="1"/>
</dbReference>
<dbReference type="EC" id="2.3.2.27" evidence="5"/>
<reference evidence="19" key="1">
    <citation type="submission" date="2020-06" db="EMBL/GenBank/DDBJ databases">
        <authorList>
            <person name="Ji K."/>
            <person name="Li J."/>
        </authorList>
    </citation>
    <scope>NUCLEOTIDE SEQUENCE</scope>
    <source>
        <strain evidence="19">JKM2019</strain>
        <tissue evidence="19">Whole body</tissue>
    </source>
</reference>
<dbReference type="GO" id="GO:0005789">
    <property type="term" value="C:endoplasmic reticulum membrane"/>
    <property type="evidence" value="ECO:0007669"/>
    <property type="project" value="UniProtKB-SubCell"/>
</dbReference>
<feature type="transmembrane region" description="Helical" evidence="17">
    <location>
        <begin position="176"/>
        <end position="194"/>
    </location>
</feature>
<keyword evidence="10" id="KW-0833">Ubl conjugation pathway</keyword>
<evidence type="ECO:0000256" key="5">
    <source>
        <dbReference type="ARBA" id="ARBA00012483"/>
    </source>
</evidence>
<evidence type="ECO:0000313" key="19">
    <source>
        <dbReference type="EMBL" id="KAH7639642.1"/>
    </source>
</evidence>
<comment type="pathway">
    <text evidence="3">Protein modification; protein ubiquitination.</text>
</comment>
<dbReference type="AlphaFoldDB" id="A0A9D4NX93"/>
<sequence length="1111" mass="125930">MPISFTESSFLFVISGVLSSLVITNAYYQKQQFYPSVVYITKSNASMGIIYLQGLILVMLIGKLLGKIFFGQLRTAEIEHLIERSWYAVTETCLAFTVFRDDLSPKFVALFTLLLFLKCFHWLAEDRVDYMERSPNISVFFHIRVVSLLSILGILNTIFVYMAYHSTLSKGASVQLVFGFEYAILFAIILNISMKYILHFFDLYNENPWEDKAIYLLYTELIMGFLKITLYVIFIFIMMKIHTFPLFSIRPLYLAIRNFKKAFNDVIMSRRAIRNMNAFYPNATAQDIENSDNVCIICRENMLGNGSCKKLPCNHIFHISCLRSWFQRQQTCPTCRMDVLRVNQEQQQAAAAAGDIGVAAGIFQNNNNNNNPNQPPGNSQTPLTNNNNQQQQRQQTQPPPPQQQANGQIPFPPLPPFTHPLLFQQFQQFFGQQQRREQQQSNNGNQQQQTTTGTTQQQSANNSTTGVGGPSTTTMFDNMNNESTNIAGSSSIPATVFPFLQSPPFSMPQIPIETLLQGFSDDELRYLEGQTRQQLEARIKCLMDVKTLITAAMIRLQQYNCVILNCPIQNSIGTQTTSTDAVAEQQKERPNLESSSKTSTEINKTEHSTTPEIINRSLPLWIIILMVIVILIGASMIIYVTNKQTKMIIKQFIIIMATVAIVCHCQLPGTGIIRKLTPSQQKIMDTLGKNTNQVTQFLSGVNLQSNETFSKLFPSLSKLSLDKIKECYDMSVRDEEYNFFNQNLMTTLQTFYKNFPENFDVKQLPKRMKNLFDSMMEIANYTLSCALDIGEYQLGLTQLSDWDEKEYKTLLGEKISDNIDNEYNNRKQKKSSGNRPSSSNLLGSLNPLSGGGGGNRNRGNNNGNRNIRLKRAIEVADECKVKKRDKLPKKFDWRQKGMVTEPKFQNKCGSCWAFVSTSILESAYLINGLTKNKSFDLSEQELVDCAKKTGCKGGTAVDSFNYLLEADGITDEASYPYESKDGNCKASKKNRVAVIDDYCVRGKYVTVDGKTEQLSDQEIQYIIQEFGPVYSTINADDLGSMKNLKKGVYKNKKCEKKTNHAIVIVGWDEKAWIVKNSWGTGWGDKGFFRMKRGENLCGINTYVIFPLVVVE</sequence>
<keyword evidence="8" id="KW-0479">Metal-binding</keyword>
<evidence type="ECO:0000256" key="11">
    <source>
        <dbReference type="ARBA" id="ARBA00022824"/>
    </source>
</evidence>
<evidence type="ECO:0000256" key="14">
    <source>
        <dbReference type="ARBA" id="ARBA00023136"/>
    </source>
</evidence>
<dbReference type="Gene3D" id="3.90.70.10">
    <property type="entry name" value="Cysteine proteinases"/>
    <property type="match status" value="1"/>
</dbReference>
<evidence type="ECO:0000256" key="8">
    <source>
        <dbReference type="ARBA" id="ARBA00022723"/>
    </source>
</evidence>
<dbReference type="SUPFAM" id="SSF54001">
    <property type="entry name" value="Cysteine proteinases"/>
    <property type="match status" value="1"/>
</dbReference>
<dbReference type="PANTHER" id="PTHR22763:SF184">
    <property type="entry name" value="E3 UBIQUITIN-PROTEIN LIGASE SYNOVIOLIN"/>
    <property type="match status" value="1"/>
</dbReference>
<keyword evidence="13 17" id="KW-1133">Transmembrane helix</keyword>
<dbReference type="Pfam" id="PF13639">
    <property type="entry name" value="zf-RING_2"/>
    <property type="match status" value="1"/>
</dbReference>
<dbReference type="InterPro" id="IPR050731">
    <property type="entry name" value="HRD1_E3_ubiq-ligases"/>
</dbReference>
<feature type="region of interest" description="Disordered" evidence="16">
    <location>
        <begin position="430"/>
        <end position="478"/>
    </location>
</feature>
<evidence type="ECO:0000256" key="15">
    <source>
        <dbReference type="PROSITE-ProRule" id="PRU00175"/>
    </source>
</evidence>
<feature type="region of interest" description="Disordered" evidence="16">
    <location>
        <begin position="362"/>
        <end position="418"/>
    </location>
</feature>
<evidence type="ECO:0000256" key="6">
    <source>
        <dbReference type="ARBA" id="ARBA00022679"/>
    </source>
</evidence>
<feature type="region of interest" description="Disordered" evidence="16">
    <location>
        <begin position="821"/>
        <end position="866"/>
    </location>
</feature>
<dbReference type="InterPro" id="IPR001841">
    <property type="entry name" value="Znf_RING"/>
</dbReference>
<dbReference type="GO" id="GO:0008270">
    <property type="term" value="F:zinc ion binding"/>
    <property type="evidence" value="ECO:0007669"/>
    <property type="project" value="UniProtKB-KW"/>
</dbReference>
<feature type="transmembrane region" description="Helical" evidence="17">
    <location>
        <begin position="652"/>
        <end position="673"/>
    </location>
</feature>
<evidence type="ECO:0000256" key="10">
    <source>
        <dbReference type="ARBA" id="ARBA00022786"/>
    </source>
</evidence>
<dbReference type="Pfam" id="PF25563">
    <property type="entry name" value="TPR_SYVN1_N"/>
    <property type="match status" value="1"/>
</dbReference>
<dbReference type="SMART" id="SM00645">
    <property type="entry name" value="Pept_C1"/>
    <property type="match status" value="1"/>
</dbReference>
<feature type="region of interest" description="Disordered" evidence="16">
    <location>
        <begin position="579"/>
        <end position="607"/>
    </location>
</feature>
<keyword evidence="12" id="KW-0862">Zinc</keyword>
<evidence type="ECO:0000256" key="7">
    <source>
        <dbReference type="ARBA" id="ARBA00022692"/>
    </source>
</evidence>
<dbReference type="Gene3D" id="3.30.40.10">
    <property type="entry name" value="Zinc/RING finger domain, C3HC4 (zinc finger)"/>
    <property type="match status" value="1"/>
</dbReference>
<evidence type="ECO:0000256" key="4">
    <source>
        <dbReference type="ARBA" id="ARBA00010089"/>
    </source>
</evidence>
<keyword evidence="14 17" id="KW-0472">Membrane</keyword>
<proteinExistence type="inferred from homology"/>
<evidence type="ECO:0000256" key="17">
    <source>
        <dbReference type="SAM" id="Phobius"/>
    </source>
</evidence>